<keyword evidence="1" id="KW-0175">Coiled coil</keyword>
<dbReference type="InterPro" id="IPR015424">
    <property type="entry name" value="PyrdxlP-dep_Trfase"/>
</dbReference>
<dbReference type="Gene3D" id="3.40.640.10">
    <property type="entry name" value="Type I PLP-dependent aspartate aminotransferase-like (Major domain)"/>
    <property type="match status" value="1"/>
</dbReference>
<dbReference type="EMBL" id="CP007141">
    <property type="protein sequence ID" value="AJC73984.1"/>
    <property type="molecule type" value="Genomic_DNA"/>
</dbReference>
<reference evidence="2 3" key="1">
    <citation type="submission" date="2014-01" db="EMBL/GenBank/DDBJ databases">
        <title>Genome sequencing of Thermotog hypogea.</title>
        <authorList>
            <person name="Zhang X."/>
            <person name="Alvare G."/>
            <person name="Fristensky B."/>
            <person name="Chen L."/>
            <person name="Suen T."/>
            <person name="Chen Q."/>
            <person name="Ma K."/>
        </authorList>
    </citation>
    <scope>NUCLEOTIDE SEQUENCE [LARGE SCALE GENOMIC DNA]</scope>
    <source>
        <strain evidence="2 3">DSM 11164</strain>
    </source>
</reference>
<gene>
    <name evidence="2" type="ORF">AJ81_07050</name>
</gene>
<dbReference type="Proteomes" id="UP000077469">
    <property type="component" value="Chromosome"/>
</dbReference>
<evidence type="ECO:0000256" key="1">
    <source>
        <dbReference type="SAM" id="Coils"/>
    </source>
</evidence>
<dbReference type="PATRIC" id="fig|1123384.7.peg.1416"/>
<name>A0A0X1KS23_9THEM</name>
<proteinExistence type="predicted"/>
<protein>
    <recommendedName>
        <fullName evidence="4">Aminotransferase class V domain-containing protein</fullName>
    </recommendedName>
</protein>
<organism evidence="2 3">
    <name type="scientific">Pseudothermotoga hypogea DSM 11164 = NBRC 106472</name>
    <dbReference type="NCBI Taxonomy" id="1123384"/>
    <lineage>
        <taxon>Bacteria</taxon>
        <taxon>Thermotogati</taxon>
        <taxon>Thermotogota</taxon>
        <taxon>Thermotogae</taxon>
        <taxon>Thermotogales</taxon>
        <taxon>Thermotogaceae</taxon>
        <taxon>Pseudothermotoga</taxon>
    </lineage>
</organism>
<dbReference type="STRING" id="1123384.AJ81_07050"/>
<sequence length="486" mass="54295">MSMFKYRYHLYRHLKQSLPKILEEARKAADEIGIPKEWRGKFGLTGAISGCHGLISKEVDEAISAVAREVIPNRVFADEIRDIVKDHYGDEYDALLVSTCEAALWLSFDVLVSPPFTGRGDKYRTRYIVPYERHLHHHGGYGRPFPPQYKDIFADRGCTAGELGFYGKRLENVDVVIVPMVGARYTVHGIKYHPTILLSGVKAEETAKRIRQVAEQNIEMLAGFSSLGYDTFGYGYGEKDKDGAPILQKRLGELAEEFNVPYIVDNAWGVPFIGTDPRKIGAWVMTYSMDKAAGAPTCGLIIGREDIMVPIRRAMGTHGDRYGTWSSYGKAAYVTFDPGKEALAGAIAALKALKEKADKFKRNVDRLYEITVEEFSNLDSRIRHIFRISKSYNSGAVEVNYDDCWEKGVPFPIFPIEDMYAGTNILQIGTDAMGIIQTIAYDGNIFISLGLGTTDENGDIIEDKARLAIRGLVKLIEIVAKYSNVL</sequence>
<dbReference type="SUPFAM" id="SSF53383">
    <property type="entry name" value="PLP-dependent transferases"/>
    <property type="match status" value="1"/>
</dbReference>
<dbReference type="KEGG" id="phy:AJ81_07050"/>
<dbReference type="InterPro" id="IPR015421">
    <property type="entry name" value="PyrdxlP-dep_Trfase_major"/>
</dbReference>
<feature type="coiled-coil region" evidence="1">
    <location>
        <begin position="343"/>
        <end position="370"/>
    </location>
</feature>
<dbReference type="PaxDb" id="1123384-AJ81_07050"/>
<dbReference type="OrthoDB" id="9787096at2"/>
<evidence type="ECO:0008006" key="4">
    <source>
        <dbReference type="Google" id="ProtNLM"/>
    </source>
</evidence>
<evidence type="ECO:0000313" key="2">
    <source>
        <dbReference type="EMBL" id="AJC73984.1"/>
    </source>
</evidence>
<keyword evidence="3" id="KW-1185">Reference proteome</keyword>
<dbReference type="AlphaFoldDB" id="A0A0X1KS23"/>
<accession>A0A0X1KS23</accession>
<evidence type="ECO:0000313" key="3">
    <source>
        <dbReference type="Proteomes" id="UP000077469"/>
    </source>
</evidence>